<name>A0A1I5LBY4_9PSEU</name>
<dbReference type="PRINTS" id="PR00455">
    <property type="entry name" value="HTHTETR"/>
</dbReference>
<feature type="domain" description="HTH tetR-type" evidence="5">
    <location>
        <begin position="10"/>
        <end position="70"/>
    </location>
</feature>
<keyword evidence="1" id="KW-0805">Transcription regulation</keyword>
<dbReference type="STRING" id="112413.SAMN05421854_103512"/>
<dbReference type="SUPFAM" id="SSF48498">
    <property type="entry name" value="Tetracyclin repressor-like, C-terminal domain"/>
    <property type="match status" value="1"/>
</dbReference>
<dbReference type="PROSITE" id="PS50977">
    <property type="entry name" value="HTH_TETR_2"/>
    <property type="match status" value="1"/>
</dbReference>
<dbReference type="EMBL" id="FOWC01000003">
    <property type="protein sequence ID" value="SFO94221.1"/>
    <property type="molecule type" value="Genomic_DNA"/>
</dbReference>
<dbReference type="PANTHER" id="PTHR30055">
    <property type="entry name" value="HTH-TYPE TRANSCRIPTIONAL REGULATOR RUTR"/>
    <property type="match status" value="1"/>
</dbReference>
<dbReference type="InterPro" id="IPR009057">
    <property type="entry name" value="Homeodomain-like_sf"/>
</dbReference>
<keyword evidence="2 4" id="KW-0238">DNA-binding</keyword>
<sequence>MGVSPRQRDAALRESLLATAAQVLAEEGGPALSTRRLARELGVSTTAVYTYFGSVEQLRREVRLEGFRRLEETMDPPAEDPVAALAGAAAAFFRFGMAEPHLYRAMFVDRPLDEDRAGEACFLLLRKILDRAVGSGRFAGVPAEQTEMCAAQVWSTQHGLATMVLSGALPEAAGRAALADLLVRLAIGYGDAPDRAARSVTGALR</sequence>
<dbReference type="GO" id="GO:0003700">
    <property type="term" value="F:DNA-binding transcription factor activity"/>
    <property type="evidence" value="ECO:0007669"/>
    <property type="project" value="TreeGrafter"/>
</dbReference>
<evidence type="ECO:0000256" key="2">
    <source>
        <dbReference type="ARBA" id="ARBA00023125"/>
    </source>
</evidence>
<evidence type="ECO:0000256" key="3">
    <source>
        <dbReference type="ARBA" id="ARBA00023163"/>
    </source>
</evidence>
<proteinExistence type="predicted"/>
<dbReference type="InterPro" id="IPR025996">
    <property type="entry name" value="MT1864/Rv1816-like_C"/>
</dbReference>
<organism evidence="6 7">
    <name type="scientific">Amycolatopsis rubida</name>
    <dbReference type="NCBI Taxonomy" id="112413"/>
    <lineage>
        <taxon>Bacteria</taxon>
        <taxon>Bacillati</taxon>
        <taxon>Actinomycetota</taxon>
        <taxon>Actinomycetes</taxon>
        <taxon>Pseudonocardiales</taxon>
        <taxon>Pseudonocardiaceae</taxon>
        <taxon>Amycolatopsis</taxon>
    </lineage>
</organism>
<evidence type="ECO:0000313" key="7">
    <source>
        <dbReference type="Proteomes" id="UP000199137"/>
    </source>
</evidence>
<feature type="DNA-binding region" description="H-T-H motif" evidence="4">
    <location>
        <begin position="33"/>
        <end position="52"/>
    </location>
</feature>
<dbReference type="InterPro" id="IPR001647">
    <property type="entry name" value="HTH_TetR"/>
</dbReference>
<dbReference type="Proteomes" id="UP000199137">
    <property type="component" value="Unassembled WGS sequence"/>
</dbReference>
<accession>A0A1I5LBY4</accession>
<dbReference type="Pfam" id="PF13305">
    <property type="entry name" value="TetR_C_33"/>
    <property type="match status" value="1"/>
</dbReference>
<dbReference type="AlphaFoldDB" id="A0A1I5LBY4"/>
<dbReference type="Pfam" id="PF00440">
    <property type="entry name" value="TetR_N"/>
    <property type="match status" value="1"/>
</dbReference>
<dbReference type="Gene3D" id="1.10.357.10">
    <property type="entry name" value="Tetracycline Repressor, domain 2"/>
    <property type="match status" value="1"/>
</dbReference>
<dbReference type="InterPro" id="IPR036271">
    <property type="entry name" value="Tet_transcr_reg_TetR-rel_C_sf"/>
</dbReference>
<reference evidence="6 7" key="1">
    <citation type="submission" date="2016-10" db="EMBL/GenBank/DDBJ databases">
        <authorList>
            <person name="de Groot N.N."/>
        </authorList>
    </citation>
    <scope>NUCLEOTIDE SEQUENCE [LARGE SCALE GENOMIC DNA]</scope>
    <source>
        <strain evidence="6 7">DSM 44637</strain>
    </source>
</reference>
<keyword evidence="3" id="KW-0804">Transcription</keyword>
<evidence type="ECO:0000256" key="1">
    <source>
        <dbReference type="ARBA" id="ARBA00023015"/>
    </source>
</evidence>
<dbReference type="SUPFAM" id="SSF46689">
    <property type="entry name" value="Homeodomain-like"/>
    <property type="match status" value="1"/>
</dbReference>
<dbReference type="GO" id="GO:0000976">
    <property type="term" value="F:transcription cis-regulatory region binding"/>
    <property type="evidence" value="ECO:0007669"/>
    <property type="project" value="TreeGrafter"/>
</dbReference>
<protein>
    <submittedName>
        <fullName evidence="6">DNA-binding transcriptional regulator, AcrR family</fullName>
    </submittedName>
</protein>
<evidence type="ECO:0000259" key="5">
    <source>
        <dbReference type="PROSITE" id="PS50977"/>
    </source>
</evidence>
<evidence type="ECO:0000256" key="4">
    <source>
        <dbReference type="PROSITE-ProRule" id="PRU00335"/>
    </source>
</evidence>
<evidence type="ECO:0000313" key="6">
    <source>
        <dbReference type="EMBL" id="SFO94221.1"/>
    </source>
</evidence>
<dbReference type="PANTHER" id="PTHR30055:SF209">
    <property type="entry name" value="POSSIBLE TRANSCRIPTIONAL REGULATORY PROTEIN (PROBABLY TETR-FAMILY)"/>
    <property type="match status" value="1"/>
</dbReference>
<gene>
    <name evidence="6" type="ORF">SAMN05421854_103512</name>
</gene>
<dbReference type="InterPro" id="IPR050109">
    <property type="entry name" value="HTH-type_TetR-like_transc_reg"/>
</dbReference>